<accession>M0P704</accession>
<dbReference type="Pfam" id="PF22090">
    <property type="entry name" value="Gins51_C"/>
    <property type="match status" value="1"/>
</dbReference>
<feature type="compositionally biased region" description="Low complexity" evidence="1">
    <location>
        <begin position="288"/>
        <end position="306"/>
    </location>
</feature>
<feature type="domain" description="Gins51 C-terminal" evidence="2">
    <location>
        <begin position="325"/>
        <end position="369"/>
    </location>
</feature>
<dbReference type="Gene3D" id="3.40.5.50">
    <property type="match status" value="1"/>
</dbReference>
<dbReference type="CDD" id="cd11714">
    <property type="entry name" value="GINS_A_archaea"/>
    <property type="match status" value="1"/>
</dbReference>
<name>M0P704_9EURY</name>
<proteinExistence type="predicted"/>
<dbReference type="InterPro" id="IPR054314">
    <property type="entry name" value="Gins51_C"/>
</dbReference>
<feature type="compositionally biased region" description="Low complexity" evidence="1">
    <location>
        <begin position="134"/>
        <end position="155"/>
    </location>
</feature>
<protein>
    <recommendedName>
        <fullName evidence="2">Gins51 C-terminal domain-containing protein</fullName>
    </recommendedName>
</protein>
<dbReference type="RefSeq" id="WP_008847808.1">
    <property type="nucleotide sequence ID" value="NZ_AOJH01000040.1"/>
</dbReference>
<comment type="caution">
    <text evidence="3">The sequence shown here is derived from an EMBL/GenBank/DDBJ whole genome shotgun (WGS) entry which is preliminary data.</text>
</comment>
<reference evidence="3 4" key="1">
    <citation type="journal article" date="2014" name="PLoS Genet.">
        <title>Phylogenetically driven sequencing of extremely halophilic archaea reveals strategies for static and dynamic osmo-response.</title>
        <authorList>
            <person name="Becker E.A."/>
            <person name="Seitzer P.M."/>
            <person name="Tritt A."/>
            <person name="Larsen D."/>
            <person name="Krusor M."/>
            <person name="Yao A.I."/>
            <person name="Wu D."/>
            <person name="Madern D."/>
            <person name="Eisen J.A."/>
            <person name="Darling A.E."/>
            <person name="Facciotti M.T."/>
        </authorList>
    </citation>
    <scope>NUCLEOTIDE SEQUENCE [LARGE SCALE GENOMIC DNA]</scope>
    <source>
        <strain evidence="3 4">JCM 14978</strain>
    </source>
</reference>
<feature type="compositionally biased region" description="Basic and acidic residues" evidence="1">
    <location>
        <begin position="310"/>
        <end position="325"/>
    </location>
</feature>
<feature type="region of interest" description="Disordered" evidence="1">
    <location>
        <begin position="132"/>
        <end position="325"/>
    </location>
</feature>
<dbReference type="Gene3D" id="1.20.58.1030">
    <property type="match status" value="1"/>
</dbReference>
<evidence type="ECO:0000256" key="1">
    <source>
        <dbReference type="SAM" id="MobiDB-lite"/>
    </source>
</evidence>
<dbReference type="OrthoDB" id="157576at2157"/>
<dbReference type="PATRIC" id="fig|1230456.3.peg.1040"/>
<evidence type="ECO:0000313" key="3">
    <source>
        <dbReference type="EMBL" id="EMA65841.1"/>
    </source>
</evidence>
<evidence type="ECO:0000313" key="4">
    <source>
        <dbReference type="Proteomes" id="UP000011546"/>
    </source>
</evidence>
<sequence length="370" mass="38250">MNLDELRSAQAKERRKDSLQHLRDSFYDDVAAYVADLRAARDRRAEQVEKPFSDDDVRRMSDEVETAEEVAEALYERRVGKVVKLASFAAADMPVDADGMTTEERQLFDDLVDRIGDNKSRVLDVLAGEVSVDESASAPDPEAATATASPPTTEGTPEREQPTETAAADSREDPAPPAPEPERSGERPDAGDGSGAVADALAGAMGGADDEVADALDAAASESGESSGSPPPTDAPEHGASDATGEGALTGDDAAPDEGATTDGGPTAVPPEPAPPGAPGVGDDDAASDATPAASDAHSPDAAGSSDADEVSRESDPAVDDRATVRITRDVGSIFGVDEREYDLASEDVVSLPAENAEPLVQRDAAERLD</sequence>
<evidence type="ECO:0000259" key="2">
    <source>
        <dbReference type="Pfam" id="PF22090"/>
    </source>
</evidence>
<dbReference type="STRING" id="1230456.C468_05358"/>
<organism evidence="3 4">
    <name type="scientific">Halorubrum kocurii JCM 14978</name>
    <dbReference type="NCBI Taxonomy" id="1230456"/>
    <lineage>
        <taxon>Archaea</taxon>
        <taxon>Methanobacteriati</taxon>
        <taxon>Methanobacteriota</taxon>
        <taxon>Stenosarchaea group</taxon>
        <taxon>Halobacteria</taxon>
        <taxon>Halobacteriales</taxon>
        <taxon>Haloferacaceae</taxon>
        <taxon>Halorubrum</taxon>
    </lineage>
</organism>
<gene>
    <name evidence="3" type="ORF">C468_05358</name>
</gene>
<dbReference type="EMBL" id="AOJH01000040">
    <property type="protein sequence ID" value="EMA65841.1"/>
    <property type="molecule type" value="Genomic_DNA"/>
</dbReference>
<feature type="compositionally biased region" description="Basic and acidic residues" evidence="1">
    <location>
        <begin position="169"/>
        <end position="190"/>
    </location>
</feature>
<feature type="compositionally biased region" description="Low complexity" evidence="1">
    <location>
        <begin position="215"/>
        <end position="228"/>
    </location>
</feature>
<dbReference type="AlphaFoldDB" id="M0P704"/>
<keyword evidence="4" id="KW-1185">Reference proteome</keyword>
<feature type="compositionally biased region" description="Pro residues" evidence="1">
    <location>
        <begin position="268"/>
        <end position="278"/>
    </location>
</feature>
<dbReference type="Proteomes" id="UP000011546">
    <property type="component" value="Unassembled WGS sequence"/>
</dbReference>